<sequence>MAKFCPECGCKLNHDEKTCPECGINLNFSTEKSDKGWGLPKILVAVGIVAVIIFAAFILITGNFTDSENILVTVSESGEWISSYDNNTTMTYSYYVNGYISGIPSDSDKYFLRTIYYDSNNTELGKTTENLQKIHFMLSETDLHAISLFLPKNQVYVDHITIQVVKDNEVLKEFNESFDSNNVEFFN</sequence>
<protein>
    <recommendedName>
        <fullName evidence="4">Zinc-ribbon domain-containing protein</fullName>
    </recommendedName>
</protein>
<dbReference type="RefSeq" id="WP_149732905.1">
    <property type="nucleotide sequence ID" value="NZ_FMXB01000037.1"/>
</dbReference>
<gene>
    <name evidence="2" type="ORF">SAMN02910315_02439</name>
</gene>
<dbReference type="AlphaFoldDB" id="A0A1G5XRC5"/>
<feature type="transmembrane region" description="Helical" evidence="1">
    <location>
        <begin position="42"/>
        <end position="60"/>
    </location>
</feature>
<evidence type="ECO:0000256" key="1">
    <source>
        <dbReference type="SAM" id="Phobius"/>
    </source>
</evidence>
<evidence type="ECO:0008006" key="4">
    <source>
        <dbReference type="Google" id="ProtNLM"/>
    </source>
</evidence>
<keyword evidence="1" id="KW-0812">Transmembrane</keyword>
<accession>A0A1G5XRC5</accession>
<name>A0A1G5XRC5_9EURY</name>
<evidence type="ECO:0000313" key="3">
    <source>
        <dbReference type="Proteomes" id="UP000323439"/>
    </source>
</evidence>
<keyword evidence="1" id="KW-0472">Membrane</keyword>
<dbReference type="OrthoDB" id="44268at2157"/>
<keyword evidence="3" id="KW-1185">Reference proteome</keyword>
<evidence type="ECO:0000313" key="2">
    <source>
        <dbReference type="EMBL" id="SDA73018.1"/>
    </source>
</evidence>
<proteinExistence type="predicted"/>
<keyword evidence="1" id="KW-1133">Transmembrane helix</keyword>
<dbReference type="Proteomes" id="UP000323439">
    <property type="component" value="Unassembled WGS sequence"/>
</dbReference>
<organism evidence="2 3">
    <name type="scientific">Methanobrevibacter millerae</name>
    <dbReference type="NCBI Taxonomy" id="230361"/>
    <lineage>
        <taxon>Archaea</taxon>
        <taxon>Methanobacteriati</taxon>
        <taxon>Methanobacteriota</taxon>
        <taxon>Methanomada group</taxon>
        <taxon>Methanobacteria</taxon>
        <taxon>Methanobacteriales</taxon>
        <taxon>Methanobacteriaceae</taxon>
        <taxon>Methanobrevibacter</taxon>
    </lineage>
</organism>
<dbReference type="EMBL" id="FMXB01000037">
    <property type="protein sequence ID" value="SDA73018.1"/>
    <property type="molecule type" value="Genomic_DNA"/>
</dbReference>
<reference evidence="2 3" key="1">
    <citation type="submission" date="2016-10" db="EMBL/GenBank/DDBJ databases">
        <authorList>
            <person name="Varghese N."/>
            <person name="Submissions S."/>
        </authorList>
    </citation>
    <scope>NUCLEOTIDE SEQUENCE [LARGE SCALE GENOMIC DNA]</scope>
    <source>
        <strain evidence="2 3">DSM 16643</strain>
    </source>
</reference>